<evidence type="ECO:0000313" key="4">
    <source>
        <dbReference type="EMBL" id="TXS91171.1"/>
    </source>
</evidence>
<dbReference type="EMBL" id="VRYZ01000005">
    <property type="protein sequence ID" value="TXS91171.1"/>
    <property type="molecule type" value="Genomic_DNA"/>
</dbReference>
<dbReference type="Gene3D" id="3.40.50.1820">
    <property type="entry name" value="alpha/beta hydrolase"/>
    <property type="match status" value="1"/>
</dbReference>
<dbReference type="Pfam" id="PF07859">
    <property type="entry name" value="Abhydrolase_3"/>
    <property type="match status" value="1"/>
</dbReference>
<evidence type="ECO:0000256" key="2">
    <source>
        <dbReference type="ARBA" id="ARBA00022801"/>
    </source>
</evidence>
<evidence type="ECO:0000256" key="1">
    <source>
        <dbReference type="ARBA" id="ARBA00010515"/>
    </source>
</evidence>
<dbReference type="InterPro" id="IPR013094">
    <property type="entry name" value="AB_hydrolase_3"/>
</dbReference>
<protein>
    <submittedName>
        <fullName evidence="4">Alpha/beta hydrolase</fullName>
    </submittedName>
</protein>
<comment type="similarity">
    <text evidence="1">Belongs to the 'GDXG' lipolytic enzyme family.</text>
</comment>
<dbReference type="OrthoDB" id="9806180at2"/>
<dbReference type="InterPro" id="IPR050300">
    <property type="entry name" value="GDXG_lipolytic_enzyme"/>
</dbReference>
<gene>
    <name evidence="4" type="ORF">FVW59_13295</name>
</gene>
<dbReference type="AlphaFoldDB" id="A0A5C8ZV73"/>
<dbReference type="SUPFAM" id="SSF53474">
    <property type="entry name" value="alpha/beta-Hydrolases"/>
    <property type="match status" value="1"/>
</dbReference>
<dbReference type="Proteomes" id="UP000321933">
    <property type="component" value="Unassembled WGS sequence"/>
</dbReference>
<reference evidence="4 5" key="1">
    <citation type="submission" date="2019-08" db="EMBL/GenBank/DDBJ databases">
        <title>Parahaliea maris sp. nov., isolated from the surface seawater.</title>
        <authorList>
            <person name="Liu Y."/>
        </authorList>
    </citation>
    <scope>NUCLEOTIDE SEQUENCE [LARGE SCALE GENOMIC DNA]</scope>
    <source>
        <strain evidence="4 5">S2-26</strain>
    </source>
</reference>
<keyword evidence="5" id="KW-1185">Reference proteome</keyword>
<comment type="caution">
    <text evidence="4">The sequence shown here is derived from an EMBL/GenBank/DDBJ whole genome shotgun (WGS) entry which is preliminary data.</text>
</comment>
<dbReference type="RefSeq" id="WP_148064824.1">
    <property type="nucleotide sequence ID" value="NZ_VRYZ01000005.1"/>
</dbReference>
<feature type="domain" description="Alpha/beta hydrolase fold-3" evidence="3">
    <location>
        <begin position="102"/>
        <end position="303"/>
    </location>
</feature>
<dbReference type="InterPro" id="IPR029058">
    <property type="entry name" value="AB_hydrolase_fold"/>
</dbReference>
<dbReference type="PANTHER" id="PTHR48081:SF30">
    <property type="entry name" value="ACETYL-HYDROLASE LIPR-RELATED"/>
    <property type="match status" value="1"/>
</dbReference>
<dbReference type="GO" id="GO:0004806">
    <property type="term" value="F:triacylglycerol lipase activity"/>
    <property type="evidence" value="ECO:0007669"/>
    <property type="project" value="TreeGrafter"/>
</dbReference>
<sequence length="330" mass="35599">MPYPIDPDGTVHLGERRVPVPSSVSPEAQAYLASNPWGDAPLPEEPVPMWTLRDAMAPAFEGLNQHAQALYPVDIQEEQINGVRCHRIQAAEEDRRVAGKVLLNMHGGGFVVGSGALVEGIPIAALTGITVICVDYRLAPENPYPAALDDVIAVYRHCLEEFGAGNIGLFGSSAGGFLSGQAVIRLQQVEALPLPACVGMYSAGGNLFDFGDTRNIFTLSGFYGQESLPLGHELSEVTAYLGGADPRDPIISPETADLSQFPPSLLASGTRDALLSAASNFHRALRRAGRDADILVYDGMPHSHWYALDLPESREFYAFQADFYRQHLGL</sequence>
<proteinExistence type="inferred from homology"/>
<name>A0A5C8ZV73_9GAMM</name>
<organism evidence="4 5">
    <name type="scientific">Parahaliea aestuarii</name>
    <dbReference type="NCBI Taxonomy" id="1852021"/>
    <lineage>
        <taxon>Bacteria</taxon>
        <taxon>Pseudomonadati</taxon>
        <taxon>Pseudomonadota</taxon>
        <taxon>Gammaproteobacteria</taxon>
        <taxon>Cellvibrionales</taxon>
        <taxon>Halieaceae</taxon>
        <taxon>Parahaliea</taxon>
    </lineage>
</organism>
<keyword evidence="2 4" id="KW-0378">Hydrolase</keyword>
<evidence type="ECO:0000259" key="3">
    <source>
        <dbReference type="Pfam" id="PF07859"/>
    </source>
</evidence>
<accession>A0A5C8ZV73</accession>
<dbReference type="PANTHER" id="PTHR48081">
    <property type="entry name" value="AB HYDROLASE SUPERFAMILY PROTEIN C4A8.06C"/>
    <property type="match status" value="1"/>
</dbReference>
<evidence type="ECO:0000313" key="5">
    <source>
        <dbReference type="Proteomes" id="UP000321933"/>
    </source>
</evidence>